<dbReference type="AlphaFoldDB" id="A0AAX6FDD3"/>
<dbReference type="Proteomes" id="UP001140949">
    <property type="component" value="Unassembled WGS sequence"/>
</dbReference>
<name>A0AAX6FDD3_IRIPA</name>
<organism evidence="2 3">
    <name type="scientific">Iris pallida</name>
    <name type="common">Sweet iris</name>
    <dbReference type="NCBI Taxonomy" id="29817"/>
    <lineage>
        <taxon>Eukaryota</taxon>
        <taxon>Viridiplantae</taxon>
        <taxon>Streptophyta</taxon>
        <taxon>Embryophyta</taxon>
        <taxon>Tracheophyta</taxon>
        <taxon>Spermatophyta</taxon>
        <taxon>Magnoliopsida</taxon>
        <taxon>Liliopsida</taxon>
        <taxon>Asparagales</taxon>
        <taxon>Iridaceae</taxon>
        <taxon>Iridoideae</taxon>
        <taxon>Irideae</taxon>
        <taxon>Iris</taxon>
    </lineage>
</organism>
<sequence>MSAAPRRTLRRPPGASPTPETTRSDRSTPCRRRSAPCVRVFPRRALFRGPDLFRRRRYLCTAPDELRGWRRPDPAAPKCLGCAAQRGLLLVLIVDAVRRAPAQRISSCREIRRACAETR</sequence>
<proteinExistence type="predicted"/>
<keyword evidence="3" id="KW-1185">Reference proteome</keyword>
<reference evidence="2" key="2">
    <citation type="submission" date="2023-04" db="EMBL/GenBank/DDBJ databases">
        <authorList>
            <person name="Bruccoleri R.E."/>
            <person name="Oakeley E.J."/>
            <person name="Faust A.-M."/>
            <person name="Dessus-Babus S."/>
            <person name="Altorfer M."/>
            <person name="Burckhardt D."/>
            <person name="Oertli M."/>
            <person name="Naumann U."/>
            <person name="Petersen F."/>
            <person name="Wong J."/>
        </authorList>
    </citation>
    <scope>NUCLEOTIDE SEQUENCE</scope>
    <source>
        <strain evidence="2">GSM-AAB239-AS_SAM_17_03QT</strain>
        <tissue evidence="2">Leaf</tissue>
    </source>
</reference>
<evidence type="ECO:0000313" key="3">
    <source>
        <dbReference type="Proteomes" id="UP001140949"/>
    </source>
</evidence>
<feature type="region of interest" description="Disordered" evidence="1">
    <location>
        <begin position="1"/>
        <end position="31"/>
    </location>
</feature>
<gene>
    <name evidence="2" type="ORF">M6B38_139985</name>
</gene>
<accession>A0AAX6FDD3</accession>
<dbReference type="EMBL" id="JANAVB010029815">
    <property type="protein sequence ID" value="KAJ6814414.1"/>
    <property type="molecule type" value="Genomic_DNA"/>
</dbReference>
<evidence type="ECO:0000313" key="2">
    <source>
        <dbReference type="EMBL" id="KAJ6814414.1"/>
    </source>
</evidence>
<comment type="caution">
    <text evidence="2">The sequence shown here is derived from an EMBL/GenBank/DDBJ whole genome shotgun (WGS) entry which is preliminary data.</text>
</comment>
<protein>
    <submittedName>
        <fullName evidence="2">Uncharacterized protein</fullName>
    </submittedName>
</protein>
<reference evidence="2" key="1">
    <citation type="journal article" date="2023" name="GigaByte">
        <title>Genome assembly of the bearded iris, Iris pallida Lam.</title>
        <authorList>
            <person name="Bruccoleri R.E."/>
            <person name="Oakeley E.J."/>
            <person name="Faust A.M.E."/>
            <person name="Altorfer M."/>
            <person name="Dessus-Babus S."/>
            <person name="Burckhardt D."/>
            <person name="Oertli M."/>
            <person name="Naumann U."/>
            <person name="Petersen F."/>
            <person name="Wong J."/>
        </authorList>
    </citation>
    <scope>NUCLEOTIDE SEQUENCE</scope>
    <source>
        <strain evidence="2">GSM-AAB239-AS_SAM_17_03QT</strain>
    </source>
</reference>
<evidence type="ECO:0000256" key="1">
    <source>
        <dbReference type="SAM" id="MobiDB-lite"/>
    </source>
</evidence>